<keyword evidence="1" id="KW-0812">Transmembrane</keyword>
<keyword evidence="1" id="KW-1133">Transmembrane helix</keyword>
<protein>
    <submittedName>
        <fullName evidence="2">Uncharacterized protein</fullName>
    </submittedName>
</protein>
<keyword evidence="1" id="KW-0472">Membrane</keyword>
<comment type="caution">
    <text evidence="2">The sequence shown here is derived from an EMBL/GenBank/DDBJ whole genome shotgun (WGS) entry which is preliminary data.</text>
</comment>
<reference evidence="2 3" key="1">
    <citation type="journal article" date="2021" name="BMC Genomics">
        <title>Datura genome reveals duplications of psychoactive alkaloid biosynthetic genes and high mutation rate following tissue culture.</title>
        <authorList>
            <person name="Rajewski A."/>
            <person name="Carter-House D."/>
            <person name="Stajich J."/>
            <person name="Litt A."/>
        </authorList>
    </citation>
    <scope>NUCLEOTIDE SEQUENCE [LARGE SCALE GENOMIC DNA]</scope>
    <source>
        <strain evidence="2">AR-01</strain>
    </source>
</reference>
<dbReference type="EMBL" id="JACEIK010011558">
    <property type="protein sequence ID" value="MCE3215771.1"/>
    <property type="molecule type" value="Genomic_DNA"/>
</dbReference>
<sequence>EEGTVRVQFCKVMQRLKGKGGFRASSFIYANMVSMVLYLSLKMHFSHRGSANTVTNLHGVDDDSSSLLKFATTRRIKVLRRWDSTIVLWVTVAVALGTGGVRGALPALGADQFEGKGSKLGRYFAGSC</sequence>
<feature type="non-terminal residue" evidence="2">
    <location>
        <position position="1"/>
    </location>
</feature>
<organism evidence="2 3">
    <name type="scientific">Datura stramonium</name>
    <name type="common">Jimsonweed</name>
    <name type="synonym">Common thornapple</name>
    <dbReference type="NCBI Taxonomy" id="4076"/>
    <lineage>
        <taxon>Eukaryota</taxon>
        <taxon>Viridiplantae</taxon>
        <taxon>Streptophyta</taxon>
        <taxon>Embryophyta</taxon>
        <taxon>Tracheophyta</taxon>
        <taxon>Spermatophyta</taxon>
        <taxon>Magnoliopsida</taxon>
        <taxon>eudicotyledons</taxon>
        <taxon>Gunneridae</taxon>
        <taxon>Pentapetalae</taxon>
        <taxon>asterids</taxon>
        <taxon>lamiids</taxon>
        <taxon>Solanales</taxon>
        <taxon>Solanaceae</taxon>
        <taxon>Solanoideae</taxon>
        <taxon>Datureae</taxon>
        <taxon>Datura</taxon>
    </lineage>
</organism>
<gene>
    <name evidence="2" type="ORF">HAX54_003405</name>
</gene>
<evidence type="ECO:0000256" key="1">
    <source>
        <dbReference type="SAM" id="Phobius"/>
    </source>
</evidence>
<name>A0ABS8WV89_DATST</name>
<feature type="transmembrane region" description="Helical" evidence="1">
    <location>
        <begin position="22"/>
        <end position="41"/>
    </location>
</feature>
<accession>A0ABS8WV89</accession>
<keyword evidence="3" id="KW-1185">Reference proteome</keyword>
<dbReference type="Proteomes" id="UP000823775">
    <property type="component" value="Unassembled WGS sequence"/>
</dbReference>
<evidence type="ECO:0000313" key="3">
    <source>
        <dbReference type="Proteomes" id="UP000823775"/>
    </source>
</evidence>
<feature type="transmembrane region" description="Helical" evidence="1">
    <location>
        <begin position="86"/>
        <end position="105"/>
    </location>
</feature>
<evidence type="ECO:0000313" key="2">
    <source>
        <dbReference type="EMBL" id="MCE3215771.1"/>
    </source>
</evidence>
<proteinExistence type="predicted"/>